<comment type="caution">
    <text evidence="2">The sequence shown here is derived from an EMBL/GenBank/DDBJ whole genome shotgun (WGS) entry which is preliminary data.</text>
</comment>
<feature type="domain" description="Luciferase-like" evidence="1">
    <location>
        <begin position="17"/>
        <end position="119"/>
    </location>
</feature>
<evidence type="ECO:0000313" key="2">
    <source>
        <dbReference type="EMBL" id="ORW23329.1"/>
    </source>
</evidence>
<protein>
    <recommendedName>
        <fullName evidence="1">Luciferase-like domain-containing protein</fullName>
    </recommendedName>
</protein>
<evidence type="ECO:0000259" key="1">
    <source>
        <dbReference type="Pfam" id="PF00296"/>
    </source>
</evidence>
<dbReference type="GO" id="GO:0005829">
    <property type="term" value="C:cytosol"/>
    <property type="evidence" value="ECO:0007669"/>
    <property type="project" value="TreeGrafter"/>
</dbReference>
<dbReference type="Pfam" id="PF00296">
    <property type="entry name" value="Bac_luciferase"/>
    <property type="match status" value="1"/>
</dbReference>
<dbReference type="GO" id="GO:0016705">
    <property type="term" value="F:oxidoreductase activity, acting on paired donors, with incorporation or reduction of molecular oxygen"/>
    <property type="evidence" value="ECO:0007669"/>
    <property type="project" value="InterPro"/>
</dbReference>
<dbReference type="InterPro" id="IPR011251">
    <property type="entry name" value="Luciferase-like_dom"/>
</dbReference>
<reference evidence="2 3" key="1">
    <citation type="submission" date="2016-01" db="EMBL/GenBank/DDBJ databases">
        <title>The new phylogeny of the genus Mycobacterium.</title>
        <authorList>
            <person name="Tarcisio F."/>
            <person name="Conor M."/>
            <person name="Antonella G."/>
            <person name="Elisabetta G."/>
            <person name="Giulia F.S."/>
            <person name="Sara T."/>
            <person name="Anna F."/>
            <person name="Clotilde B."/>
            <person name="Roberto B."/>
            <person name="Veronica D.S."/>
            <person name="Fabio R."/>
            <person name="Monica P."/>
            <person name="Olivier J."/>
            <person name="Enrico T."/>
            <person name="Nicola S."/>
        </authorList>
    </citation>
    <scope>NUCLEOTIDE SEQUENCE [LARGE SCALE GENOMIC DNA]</scope>
    <source>
        <strain evidence="2 3">DSM 44572</strain>
    </source>
</reference>
<dbReference type="InterPro" id="IPR036661">
    <property type="entry name" value="Luciferase-like_sf"/>
</dbReference>
<proteinExistence type="predicted"/>
<dbReference type="PANTHER" id="PTHR30137">
    <property type="entry name" value="LUCIFERASE-LIKE MONOOXYGENASE"/>
    <property type="match status" value="1"/>
</dbReference>
<dbReference type="Gene3D" id="3.20.20.30">
    <property type="entry name" value="Luciferase-like domain"/>
    <property type="match status" value="2"/>
</dbReference>
<gene>
    <name evidence="2" type="ORF">AWC19_11960</name>
</gene>
<keyword evidence="3" id="KW-1185">Reference proteome</keyword>
<dbReference type="EMBL" id="LQPJ01000109">
    <property type="protein sequence ID" value="ORW23329.1"/>
    <property type="molecule type" value="Genomic_DNA"/>
</dbReference>
<accession>A0A1X1ZIZ8</accession>
<dbReference type="InterPro" id="IPR019922">
    <property type="entry name" value="Lucif-like_OxRdatse_MSMEG_4141"/>
</dbReference>
<dbReference type="NCBIfam" id="TIGR03620">
    <property type="entry name" value="F420_MSMEG_4141"/>
    <property type="match status" value="1"/>
</dbReference>
<dbReference type="Proteomes" id="UP000193529">
    <property type="component" value="Unassembled WGS sequence"/>
</dbReference>
<dbReference type="STRING" id="153971.AWC19_11960"/>
<organism evidence="2 3">
    <name type="scientific">Mycobacterium palustre</name>
    <dbReference type="NCBI Taxonomy" id="153971"/>
    <lineage>
        <taxon>Bacteria</taxon>
        <taxon>Bacillati</taxon>
        <taxon>Actinomycetota</taxon>
        <taxon>Actinomycetes</taxon>
        <taxon>Mycobacteriales</taxon>
        <taxon>Mycobacteriaceae</taxon>
        <taxon>Mycobacterium</taxon>
        <taxon>Mycobacterium simiae complex</taxon>
    </lineage>
</organism>
<evidence type="ECO:0000313" key="3">
    <source>
        <dbReference type="Proteomes" id="UP000193529"/>
    </source>
</evidence>
<name>A0A1X1ZIZ8_9MYCO</name>
<dbReference type="AlphaFoldDB" id="A0A1X1ZIZ8"/>
<dbReference type="SUPFAM" id="SSF51679">
    <property type="entry name" value="Bacterial luciferase-like"/>
    <property type="match status" value="1"/>
</dbReference>
<dbReference type="PANTHER" id="PTHR30137:SF18">
    <property type="entry name" value="CONSERVED PROTEIN"/>
    <property type="match status" value="1"/>
</dbReference>
<dbReference type="OrthoDB" id="4760590at2"/>
<sequence length="286" mass="30641">MDLGRLGVWSAGLRFGDPGEAREAAAEFEVLGYGALWFPGYAHTGTLDVAANLLRATTNVPVATGIVNIWVEDAATIAGQAAALRARHPGRFLLGIGVSHGPLIGEKYMHPLRAMNQYLDDLDEADSPGAIQDRVIAALGPRMLDLARRRSAGSHTYLSSPECTRLARDKLGPGKLLAVEQTVVLEADPSRAREAAREFLAPYLSLPNYTGNLKRANGFDDADFAGGASDRLVDAAIAWGDEDAIRRRVKAHHDAGADHVCVYVASAPEELSRESLRRLAPALIDA</sequence>
<dbReference type="InterPro" id="IPR050766">
    <property type="entry name" value="Bact_Lucif_Oxidored"/>
</dbReference>